<reference evidence="7 8" key="1">
    <citation type="submission" date="2016-02" db="EMBL/GenBank/DDBJ databases">
        <title>Anaerosporomusa subterraneum gen. nov., sp. nov., a spore-forming obligate anaerobe isolated from saprolite.</title>
        <authorList>
            <person name="Choi J.K."/>
            <person name="Shah M."/>
            <person name="Yee N."/>
        </authorList>
    </citation>
    <scope>NUCLEOTIDE SEQUENCE [LARGE SCALE GENOMIC DNA]</scope>
    <source>
        <strain evidence="7 8">RU4</strain>
    </source>
</reference>
<dbReference type="Pfam" id="PF00271">
    <property type="entry name" value="Helicase_C"/>
    <property type="match status" value="1"/>
</dbReference>
<keyword evidence="4" id="KW-0067">ATP-binding</keyword>
<protein>
    <submittedName>
        <fullName evidence="7">Helicase</fullName>
    </submittedName>
</protein>
<dbReference type="AlphaFoldDB" id="A0A154BMT7"/>
<dbReference type="EMBL" id="LSGP01000025">
    <property type="protein sequence ID" value="KYZ75160.1"/>
    <property type="molecule type" value="Genomic_DNA"/>
</dbReference>
<dbReference type="GO" id="GO:0016787">
    <property type="term" value="F:hydrolase activity"/>
    <property type="evidence" value="ECO:0007669"/>
    <property type="project" value="UniProtKB-KW"/>
</dbReference>
<keyword evidence="1" id="KW-0547">Nucleotide-binding</keyword>
<feature type="domain" description="Helicase C-terminal" evidence="6">
    <location>
        <begin position="366"/>
        <end position="555"/>
    </location>
</feature>
<dbReference type="PROSITE" id="PS51194">
    <property type="entry name" value="HELICASE_CTER"/>
    <property type="match status" value="1"/>
</dbReference>
<evidence type="ECO:0000256" key="4">
    <source>
        <dbReference type="ARBA" id="ARBA00022840"/>
    </source>
</evidence>
<proteinExistence type="predicted"/>
<evidence type="ECO:0000259" key="5">
    <source>
        <dbReference type="PROSITE" id="PS51192"/>
    </source>
</evidence>
<evidence type="ECO:0000259" key="6">
    <source>
        <dbReference type="PROSITE" id="PS51194"/>
    </source>
</evidence>
<dbReference type="Proteomes" id="UP000076268">
    <property type="component" value="Unassembled WGS sequence"/>
</dbReference>
<dbReference type="Gene3D" id="3.40.50.300">
    <property type="entry name" value="P-loop containing nucleotide triphosphate hydrolases"/>
    <property type="match status" value="2"/>
</dbReference>
<dbReference type="PANTHER" id="PTHR47961">
    <property type="entry name" value="DNA POLYMERASE THETA, PUTATIVE (AFU_ORTHOLOGUE AFUA_1G05260)-RELATED"/>
    <property type="match status" value="1"/>
</dbReference>
<dbReference type="PROSITE" id="PS51192">
    <property type="entry name" value="HELICASE_ATP_BIND_1"/>
    <property type="match status" value="1"/>
</dbReference>
<dbReference type="OrthoDB" id="9815222at2"/>
<evidence type="ECO:0000256" key="2">
    <source>
        <dbReference type="ARBA" id="ARBA00022801"/>
    </source>
</evidence>
<dbReference type="SUPFAM" id="SSF52540">
    <property type="entry name" value="P-loop containing nucleoside triphosphate hydrolases"/>
    <property type="match status" value="2"/>
</dbReference>
<keyword evidence="8" id="KW-1185">Reference proteome</keyword>
<dbReference type="InterPro" id="IPR001650">
    <property type="entry name" value="Helicase_C-like"/>
</dbReference>
<dbReference type="Pfam" id="PF00270">
    <property type="entry name" value="DEAD"/>
    <property type="match status" value="1"/>
</dbReference>
<dbReference type="GO" id="GO:0004386">
    <property type="term" value="F:helicase activity"/>
    <property type="evidence" value="ECO:0007669"/>
    <property type="project" value="UniProtKB-KW"/>
</dbReference>
<comment type="caution">
    <text evidence="7">The sequence shown here is derived from an EMBL/GenBank/DDBJ whole genome shotgun (WGS) entry which is preliminary data.</text>
</comment>
<gene>
    <name evidence="7" type="ORF">AXX12_13390</name>
</gene>
<evidence type="ECO:0000256" key="1">
    <source>
        <dbReference type="ARBA" id="ARBA00022741"/>
    </source>
</evidence>
<dbReference type="InterPro" id="IPR027417">
    <property type="entry name" value="P-loop_NTPase"/>
</dbReference>
<dbReference type="SMART" id="SM00490">
    <property type="entry name" value="HELICc"/>
    <property type="match status" value="1"/>
</dbReference>
<evidence type="ECO:0000313" key="8">
    <source>
        <dbReference type="Proteomes" id="UP000076268"/>
    </source>
</evidence>
<keyword evidence="3 7" id="KW-0347">Helicase</keyword>
<dbReference type="STRING" id="1794912.AXX12_13390"/>
<dbReference type="GO" id="GO:0003676">
    <property type="term" value="F:nucleic acid binding"/>
    <property type="evidence" value="ECO:0007669"/>
    <property type="project" value="InterPro"/>
</dbReference>
<dbReference type="SMART" id="SM00487">
    <property type="entry name" value="DEXDc"/>
    <property type="match status" value="1"/>
</dbReference>
<dbReference type="InterPro" id="IPR011545">
    <property type="entry name" value="DEAD/DEAH_box_helicase_dom"/>
</dbReference>
<dbReference type="GO" id="GO:0005524">
    <property type="term" value="F:ATP binding"/>
    <property type="evidence" value="ECO:0007669"/>
    <property type="project" value="UniProtKB-KW"/>
</dbReference>
<accession>A0A154BMT7</accession>
<dbReference type="InterPro" id="IPR014001">
    <property type="entry name" value="Helicase_ATP-bd"/>
</dbReference>
<dbReference type="PANTHER" id="PTHR47961:SF6">
    <property type="entry name" value="DNA-DIRECTED DNA POLYMERASE"/>
    <property type="match status" value="1"/>
</dbReference>
<sequence>MIQVARTLGDALFVDIDKNDYLNELYENILYNYSLLLFNNNKAKPKPINIIHAIRFADILSKSTNIKNSEIHKIWAQEIAALLHTLYPEDSNVQYCIGSVLTNTGNFRGLDLRAAEYKSADMLDRIYIGFAKELLRIPAEPSQQFFRSQKNIYDKLNDQYFSYSGPTSMGKSFVIRMFIKKQILDGAQQNFAILIPTKALINEVSSKIIEDLKDLLAEHDYRVVTSAGALSLQQQHNFVLTLTPERLLYLLLDKPGFKIDYLFIDEAHKISSRDSRSPFYYKVIDMLSKRNHKTHMVFLSPNIPNPEIYLNLIPGAQLTSESKLTSAFTPVSQMKYLVDLIENCAHSYNDRSHKLSQIGKFNRSISLSEFVSLIGRNSQNIVYCSSTAKAVSFALEYSKLLPQVQNSDLLALARDIKNEIHGDYYLAEVLSRGVAYHIGYLPSDIRMRIEDLFKQGLIKTIFCTSTLVEGVNLPADNLFITSYKNGLSNMTPVDFRNLIGRVGRIEFNLYGNVFLVRTDNKIEQERYIELLQKDVPEQRLSIVTELTKPQKRKIIESLLAGKIELLKYPKNQSADEYSLMRRFAIILLRDIVSGNNNSVVKKEFANLLSQQDEEKITALFRAKTKTDDDINVSVDQMDNLSMAIAKGLKYPSFNVSGNPDYNELLAFLEKLCEIYKWEVYESSTLGHKSKKTGQHGKLRWYAVILAQWIQGNGLSLIMKAAIDHKKTNPSSGVEINGELVNYNDSREHKNIVISATLNAIEDVILFRISNYFLKFSVEYKMHHKLSAIQNDWYEYVEYGTTNPLTIMLQRNGFSREASTYIKTHREYVAQINGEYVLKNSLLSCQSKSIQREAKEVKYNIPELFID</sequence>
<name>A0A154BMT7_ANASB</name>
<dbReference type="InterPro" id="IPR050474">
    <property type="entry name" value="Hel308_SKI2-like"/>
</dbReference>
<keyword evidence="2" id="KW-0378">Hydrolase</keyword>
<evidence type="ECO:0000256" key="3">
    <source>
        <dbReference type="ARBA" id="ARBA00022806"/>
    </source>
</evidence>
<evidence type="ECO:0000313" key="7">
    <source>
        <dbReference type="EMBL" id="KYZ75160.1"/>
    </source>
</evidence>
<feature type="domain" description="Helicase ATP-binding" evidence="5">
    <location>
        <begin position="152"/>
        <end position="321"/>
    </location>
</feature>
<organism evidence="7 8">
    <name type="scientific">Anaerosporomusa subterranea</name>
    <dbReference type="NCBI Taxonomy" id="1794912"/>
    <lineage>
        <taxon>Bacteria</taxon>
        <taxon>Bacillati</taxon>
        <taxon>Bacillota</taxon>
        <taxon>Negativicutes</taxon>
        <taxon>Acetonemataceae</taxon>
        <taxon>Anaerosporomusa</taxon>
    </lineage>
</organism>